<sequence length="75" mass="8930">MIQNERCLSVCSYTFRGQFEVDNEYVFWKLNKTLQGVLLIQKLIMTSIVSFIRRQLQPYDDNTIPTITHFRILCV</sequence>
<organism evidence="1 2">
    <name type="scientific">Caenorhabditis nigoni</name>
    <dbReference type="NCBI Taxonomy" id="1611254"/>
    <lineage>
        <taxon>Eukaryota</taxon>
        <taxon>Metazoa</taxon>
        <taxon>Ecdysozoa</taxon>
        <taxon>Nematoda</taxon>
        <taxon>Chromadorea</taxon>
        <taxon>Rhabditida</taxon>
        <taxon>Rhabditina</taxon>
        <taxon>Rhabditomorpha</taxon>
        <taxon>Rhabditoidea</taxon>
        <taxon>Rhabditidae</taxon>
        <taxon>Peloderinae</taxon>
        <taxon>Caenorhabditis</taxon>
    </lineage>
</organism>
<dbReference type="EMBL" id="PDUG01000006">
    <property type="protein sequence ID" value="PIC15237.1"/>
    <property type="molecule type" value="Genomic_DNA"/>
</dbReference>
<evidence type="ECO:0000313" key="1">
    <source>
        <dbReference type="EMBL" id="PIC15237.1"/>
    </source>
</evidence>
<comment type="caution">
    <text evidence="1">The sequence shown here is derived from an EMBL/GenBank/DDBJ whole genome shotgun (WGS) entry which is preliminary data.</text>
</comment>
<dbReference type="Proteomes" id="UP000230233">
    <property type="component" value="Chromosome X"/>
</dbReference>
<accession>A0A2G5SJP6</accession>
<dbReference type="AlphaFoldDB" id="A0A2G5SJP6"/>
<reference evidence="2" key="1">
    <citation type="submission" date="2017-10" db="EMBL/GenBank/DDBJ databases">
        <title>Rapid genome shrinkage in a self-fertile nematode reveals novel sperm competition proteins.</title>
        <authorList>
            <person name="Yin D."/>
            <person name="Schwarz E.M."/>
            <person name="Thomas C.G."/>
            <person name="Felde R.L."/>
            <person name="Korf I.F."/>
            <person name="Cutter A.D."/>
            <person name="Schartner C.M."/>
            <person name="Ralston E.J."/>
            <person name="Meyer B.J."/>
            <person name="Haag E.S."/>
        </authorList>
    </citation>
    <scope>NUCLEOTIDE SEQUENCE [LARGE SCALE GENOMIC DNA]</scope>
    <source>
        <strain evidence="2">JU1422</strain>
    </source>
</reference>
<keyword evidence="2" id="KW-1185">Reference proteome</keyword>
<protein>
    <submittedName>
        <fullName evidence="1">Uncharacterized protein</fullName>
    </submittedName>
</protein>
<evidence type="ECO:0000313" key="2">
    <source>
        <dbReference type="Proteomes" id="UP000230233"/>
    </source>
</evidence>
<proteinExistence type="predicted"/>
<gene>
    <name evidence="1" type="primary">Cnig_chr_X.g22290</name>
    <name evidence="1" type="ORF">B9Z55_022290</name>
</gene>
<name>A0A2G5SJP6_9PELO</name>